<dbReference type="EMBL" id="SEYY01021723">
    <property type="protein sequence ID" value="KAB7496130.1"/>
    <property type="molecule type" value="Genomic_DNA"/>
</dbReference>
<dbReference type="SUPFAM" id="SSF49842">
    <property type="entry name" value="TNF-like"/>
    <property type="match status" value="1"/>
</dbReference>
<reference evidence="2 3" key="1">
    <citation type="journal article" date="2019" name="PLoS Biol.">
        <title>Sex chromosomes control vertical transmission of feminizing Wolbachia symbionts in an isopod.</title>
        <authorList>
            <person name="Becking T."/>
            <person name="Chebbi M.A."/>
            <person name="Giraud I."/>
            <person name="Moumen B."/>
            <person name="Laverre T."/>
            <person name="Caubet Y."/>
            <person name="Peccoud J."/>
            <person name="Gilbert C."/>
            <person name="Cordaux R."/>
        </authorList>
    </citation>
    <scope>NUCLEOTIDE SEQUENCE [LARGE SCALE GENOMIC DNA]</scope>
    <source>
        <strain evidence="2">ANa2</strain>
        <tissue evidence="2">Whole body excluding digestive tract and cuticle</tissue>
    </source>
</reference>
<dbReference type="Gene3D" id="2.60.120.40">
    <property type="match status" value="1"/>
</dbReference>
<dbReference type="AlphaFoldDB" id="A0A5N5STZ1"/>
<dbReference type="Proteomes" id="UP000326759">
    <property type="component" value="Unassembled WGS sequence"/>
</dbReference>
<dbReference type="Gene3D" id="1.20.5.320">
    <property type="entry name" value="6-Phosphogluconate Dehydrogenase, domain 3"/>
    <property type="match status" value="1"/>
</dbReference>
<name>A0A5N5STZ1_9CRUS</name>
<dbReference type="InterPro" id="IPR008983">
    <property type="entry name" value="Tumour_necrosis_fac-like_dom"/>
</dbReference>
<dbReference type="OrthoDB" id="10303292at2759"/>
<organism evidence="2 3">
    <name type="scientific">Armadillidium nasatum</name>
    <dbReference type="NCBI Taxonomy" id="96803"/>
    <lineage>
        <taxon>Eukaryota</taxon>
        <taxon>Metazoa</taxon>
        <taxon>Ecdysozoa</taxon>
        <taxon>Arthropoda</taxon>
        <taxon>Crustacea</taxon>
        <taxon>Multicrustacea</taxon>
        <taxon>Malacostraca</taxon>
        <taxon>Eumalacostraca</taxon>
        <taxon>Peracarida</taxon>
        <taxon>Isopoda</taxon>
        <taxon>Oniscidea</taxon>
        <taxon>Crinocheta</taxon>
        <taxon>Armadillidiidae</taxon>
        <taxon>Armadillidium</taxon>
    </lineage>
</organism>
<feature type="compositionally biased region" description="Pro residues" evidence="1">
    <location>
        <begin position="49"/>
        <end position="58"/>
    </location>
</feature>
<feature type="compositionally biased region" description="Basic residues" evidence="1">
    <location>
        <begin position="31"/>
        <end position="42"/>
    </location>
</feature>
<feature type="region of interest" description="Disordered" evidence="1">
    <location>
        <begin position="31"/>
        <end position="72"/>
    </location>
</feature>
<gene>
    <name evidence="2" type="ORF">Anas_08322</name>
</gene>
<evidence type="ECO:0000313" key="3">
    <source>
        <dbReference type="Proteomes" id="UP000326759"/>
    </source>
</evidence>
<protein>
    <submittedName>
        <fullName evidence="2">Uncharacterized protein</fullName>
    </submittedName>
</protein>
<keyword evidence="3" id="KW-1185">Reference proteome</keyword>
<comment type="caution">
    <text evidence="2">The sequence shown here is derived from an EMBL/GenBank/DDBJ whole genome shotgun (WGS) entry which is preliminary data.</text>
</comment>
<sequence length="260" mass="28862">MIHYSISDLQDPTSPEGSWFLFNANDSYQKKKNRRKNCKRCSKNIPMPKEGPPGPQGPRGPQGPQGESGGTLSLGEIEDYIKTYVTDLLIQNKTISLDFLKPKRRRSSFKENVPVVFTGQLPYKEKIPSQQTSVIKGFTVTFGPGQFKRGVIVRGGKFTITREGVYQVSGTIPIQQSKKFNDSSPHTGDKTISLYLCVDNCLKDRRLKWTSSFSGRTSAVFNGHVRLKRGQSMMVLMSNPTSFDVDVLPGSTFSAALLGT</sequence>
<evidence type="ECO:0000313" key="2">
    <source>
        <dbReference type="EMBL" id="KAB7496130.1"/>
    </source>
</evidence>
<evidence type="ECO:0000256" key="1">
    <source>
        <dbReference type="SAM" id="MobiDB-lite"/>
    </source>
</evidence>
<accession>A0A5N5STZ1</accession>
<proteinExistence type="predicted"/>